<dbReference type="InterPro" id="IPR005135">
    <property type="entry name" value="Endo/exonuclease/phosphatase"/>
</dbReference>
<dbReference type="AlphaFoldDB" id="A0A815P2M7"/>
<dbReference type="EMBL" id="CAJOBA010007699">
    <property type="protein sequence ID" value="CAF3809776.1"/>
    <property type="molecule type" value="Genomic_DNA"/>
</dbReference>
<dbReference type="PANTHER" id="PTHR33273">
    <property type="entry name" value="DOMAIN-CONTAINING PROTEIN, PUTATIVE-RELATED"/>
    <property type="match status" value="1"/>
</dbReference>
<accession>A0A815P2M7</accession>
<evidence type="ECO:0000313" key="5">
    <source>
        <dbReference type="EMBL" id="CAF4318730.1"/>
    </source>
</evidence>
<name>A0A815P2M7_9BILA</name>
<gene>
    <name evidence="3" type="ORF">GPM918_LOCUS34454</name>
    <name evidence="2" type="ORF">OVA965_LOCUS16512</name>
    <name evidence="5" type="ORF">SRO942_LOCUS35151</name>
    <name evidence="4" type="ORF">TMI583_LOCUS16526</name>
</gene>
<dbReference type="GO" id="GO:0003824">
    <property type="term" value="F:catalytic activity"/>
    <property type="evidence" value="ECO:0007669"/>
    <property type="project" value="InterPro"/>
</dbReference>
<dbReference type="EMBL" id="CAJNOQ010019105">
    <property type="protein sequence ID" value="CAF1443312.1"/>
    <property type="molecule type" value="Genomic_DNA"/>
</dbReference>
<evidence type="ECO:0000313" key="2">
    <source>
        <dbReference type="EMBL" id="CAF1041604.1"/>
    </source>
</evidence>
<organism evidence="3 6">
    <name type="scientific">Didymodactylos carnosus</name>
    <dbReference type="NCBI Taxonomy" id="1234261"/>
    <lineage>
        <taxon>Eukaryota</taxon>
        <taxon>Metazoa</taxon>
        <taxon>Spiralia</taxon>
        <taxon>Gnathifera</taxon>
        <taxon>Rotifera</taxon>
        <taxon>Eurotatoria</taxon>
        <taxon>Bdelloidea</taxon>
        <taxon>Philodinida</taxon>
        <taxon>Philodinidae</taxon>
        <taxon>Didymodactylos</taxon>
    </lineage>
</organism>
<sequence>MATQDNMQFNVYKHNELLSKLLIKRNGMTKLQIDLGLSIVQELCWTQSREKLTKTWIDQYYQPESQYTQFSLLQYNMRNFYSNQSDLLSIISEFHSSVVSLNELGTVIPLKTVQKTLFSYNVYLKEGSNTHGGAVLATDKTLHAVPLNIDTPNVVAALVSCKEKTFTIASFYSPPDEPIPKDALTSLMRFSNNLIIVGDFNAKHSNWQCPTINTKGRRLSEWPDGKNLEIHNSGMKTSLRSDTTIDLIISSENPPFVDCHTLPYTGSDHLPVLASFVGISCSDETIYVPKTYWEIYQIILSLIHDSIEDDRSKMDPFKWFEQFQTFLHGLKVRTTIWHKAKRKRSTIPPSLKLLIKHKHHLQNKYRRSKLEEDRTRLRSWCKLIQHELKLVKQRK</sequence>
<protein>
    <recommendedName>
        <fullName evidence="1">Endonuclease/exonuclease/phosphatase domain-containing protein</fullName>
    </recommendedName>
</protein>
<dbReference type="PANTHER" id="PTHR33273:SF4">
    <property type="entry name" value="ENDONUCLEASE_EXONUCLEASE_PHOSPHATASE DOMAIN-CONTAINING PROTEIN"/>
    <property type="match status" value="1"/>
</dbReference>
<dbReference type="Proteomes" id="UP000682733">
    <property type="component" value="Unassembled WGS sequence"/>
</dbReference>
<evidence type="ECO:0000313" key="3">
    <source>
        <dbReference type="EMBL" id="CAF1443312.1"/>
    </source>
</evidence>
<dbReference type="Gene3D" id="3.60.10.10">
    <property type="entry name" value="Endonuclease/exonuclease/phosphatase"/>
    <property type="match status" value="1"/>
</dbReference>
<dbReference type="SUPFAM" id="SSF56219">
    <property type="entry name" value="DNase I-like"/>
    <property type="match status" value="1"/>
</dbReference>
<dbReference type="EMBL" id="CAJOBC010084547">
    <property type="protein sequence ID" value="CAF4318730.1"/>
    <property type="molecule type" value="Genomic_DNA"/>
</dbReference>
<dbReference type="Proteomes" id="UP000663829">
    <property type="component" value="Unassembled WGS sequence"/>
</dbReference>
<reference evidence="3" key="1">
    <citation type="submission" date="2021-02" db="EMBL/GenBank/DDBJ databases">
        <authorList>
            <person name="Nowell W R."/>
        </authorList>
    </citation>
    <scope>NUCLEOTIDE SEQUENCE</scope>
</reference>
<keyword evidence="6" id="KW-1185">Reference proteome</keyword>
<dbReference type="EMBL" id="CAJNOK010007685">
    <property type="protein sequence ID" value="CAF1041604.1"/>
    <property type="molecule type" value="Genomic_DNA"/>
</dbReference>
<evidence type="ECO:0000259" key="1">
    <source>
        <dbReference type="Pfam" id="PF14529"/>
    </source>
</evidence>
<dbReference type="Pfam" id="PF14529">
    <property type="entry name" value="Exo_endo_phos_2"/>
    <property type="match status" value="1"/>
</dbReference>
<dbReference type="Proteomes" id="UP000681722">
    <property type="component" value="Unassembled WGS sequence"/>
</dbReference>
<evidence type="ECO:0000313" key="4">
    <source>
        <dbReference type="EMBL" id="CAF3809776.1"/>
    </source>
</evidence>
<proteinExistence type="predicted"/>
<dbReference type="InterPro" id="IPR036691">
    <property type="entry name" value="Endo/exonu/phosph_ase_sf"/>
</dbReference>
<dbReference type="OrthoDB" id="416454at2759"/>
<comment type="caution">
    <text evidence="3">The sequence shown here is derived from an EMBL/GenBank/DDBJ whole genome shotgun (WGS) entry which is preliminary data.</text>
</comment>
<evidence type="ECO:0000313" key="6">
    <source>
        <dbReference type="Proteomes" id="UP000663829"/>
    </source>
</evidence>
<dbReference type="Proteomes" id="UP000677228">
    <property type="component" value="Unassembled WGS sequence"/>
</dbReference>
<feature type="domain" description="Endonuclease/exonuclease/phosphatase" evidence="1">
    <location>
        <begin position="167"/>
        <end position="272"/>
    </location>
</feature>